<dbReference type="InterPro" id="IPR004596">
    <property type="entry name" value="Cell_div_suppressor_SulA"/>
</dbReference>
<evidence type="ECO:0000313" key="7">
    <source>
        <dbReference type="EMBL" id="XBS71103.1"/>
    </source>
</evidence>
<evidence type="ECO:0000256" key="6">
    <source>
        <dbReference type="HAMAP-Rule" id="MF_01179"/>
    </source>
</evidence>
<feature type="region of interest" description="Lon protease binding" evidence="6">
    <location>
        <begin position="162"/>
        <end position="169"/>
    </location>
</feature>
<reference evidence="7" key="1">
    <citation type="submission" date="2024-06" db="EMBL/GenBank/DDBJ databases">
        <authorList>
            <person name="Coelho C."/>
            <person name="Bento M."/>
            <person name="Garcia E."/>
            <person name="Camelo A."/>
            <person name="Brandao I."/>
            <person name="Espirito Santo C."/>
            <person name="Trovao J."/>
            <person name="Verissimo A."/>
            <person name="Costa J."/>
            <person name="Tiago I."/>
        </authorList>
    </citation>
    <scope>NUCLEOTIDE SEQUENCE</scope>
    <source>
        <strain evidence="7">KWT182</strain>
    </source>
</reference>
<keyword evidence="2 6" id="KW-0227">DNA damage</keyword>
<dbReference type="SUPFAM" id="SSF52540">
    <property type="entry name" value="P-loop containing nucleoside triphosphate hydrolases"/>
    <property type="match status" value="1"/>
</dbReference>
<dbReference type="NCBIfam" id="TIGR00623">
    <property type="entry name" value="SOS_SulA_coli"/>
    <property type="match status" value="1"/>
</dbReference>
<dbReference type="Pfam" id="PF03846">
    <property type="entry name" value="SulA"/>
    <property type="match status" value="1"/>
</dbReference>
<sequence>MHTQLQAKPCFGQTIQENSAPDMFSASMARGIISEVVYFEDQPMVGHILLPLLRQLGMQSRWLLWLTSSRKLSRPWLRQSGLPLEKMVQVRRPTAFDTVAAMEKALLTGNYSVILGWFPEELTVNDKRRLRDAAQRGGGSYGFIMYPQNESSRSSGQFSALKIHSNRYH</sequence>
<dbReference type="NCBIfam" id="NF007892">
    <property type="entry name" value="PRK10595.1"/>
    <property type="match status" value="1"/>
</dbReference>
<dbReference type="PANTHER" id="PTHR35369">
    <property type="entry name" value="BLR3025 PROTEIN-RELATED"/>
    <property type="match status" value="1"/>
</dbReference>
<comment type="subunit">
    <text evidence="6">Interacts with FtsZ.</text>
</comment>
<dbReference type="AlphaFoldDB" id="A0AAU7QD92"/>
<dbReference type="GO" id="GO:0000917">
    <property type="term" value="P:division septum assembly"/>
    <property type="evidence" value="ECO:0007669"/>
    <property type="project" value="UniProtKB-KW"/>
</dbReference>
<dbReference type="PANTHER" id="PTHR35369:SF4">
    <property type="entry name" value="CELL DIVISION INHIBITOR SULA"/>
    <property type="match status" value="1"/>
</dbReference>
<keyword evidence="1 6" id="KW-0132">Cell division</keyword>
<gene>
    <name evidence="6 7" type="primary">sulA</name>
    <name evidence="7" type="ORF">ABK905_09025</name>
</gene>
<evidence type="ECO:0000256" key="4">
    <source>
        <dbReference type="ARBA" id="ARBA00023236"/>
    </source>
</evidence>
<dbReference type="InterPro" id="IPR027417">
    <property type="entry name" value="P-loop_NTPase"/>
</dbReference>
<dbReference type="InterPro" id="IPR047696">
    <property type="entry name" value="SulA_enterobact"/>
</dbReference>
<comment type="similarity">
    <text evidence="6">Belongs to the SulA family.</text>
</comment>
<dbReference type="HAMAP" id="MF_01179">
    <property type="entry name" value="SulA"/>
    <property type="match status" value="1"/>
</dbReference>
<proteinExistence type="evidence at transcript level"/>
<comment type="PTM">
    <text evidence="6">Is rapidly cleaved and degraded by the Lon protease once DNA damage is repaired.</text>
</comment>
<dbReference type="EMBL" id="CP157947">
    <property type="protein sequence ID" value="XBS71103.1"/>
    <property type="molecule type" value="Genomic_DNA"/>
</dbReference>
<dbReference type="GO" id="GO:0006281">
    <property type="term" value="P:DNA repair"/>
    <property type="evidence" value="ECO:0007669"/>
    <property type="project" value="TreeGrafter"/>
</dbReference>
<comment type="function">
    <text evidence="6">Component of the SOS system and an inhibitor of cell division. Accumulation of SulA causes rapid cessation of cell division and the appearance of long, non-septate filaments. In the presence of GTP, binds a polymerization-competent form of FtsZ in a 1:1 ratio, thus inhibiting FtsZ polymerization and therefore preventing it from participating in the assembly of the Z ring. This mechanism prevents the premature segregation of damaged DNA to daughter cells during cell division.</text>
</comment>
<comment type="induction">
    <text evidence="6">By DNA damage, as part of the SOS response.</text>
</comment>
<accession>A0AAU7QD92</accession>
<dbReference type="Gene3D" id="3.40.50.300">
    <property type="entry name" value="P-loop containing nucleotide triphosphate hydrolases"/>
    <property type="match status" value="1"/>
</dbReference>
<keyword evidence="5 6" id="KW-0131">Cell cycle</keyword>
<dbReference type="InterPro" id="IPR050356">
    <property type="entry name" value="SulA_CellDiv_inhibitor"/>
</dbReference>
<keyword evidence="4 6" id="KW-0742">SOS response</keyword>
<organism evidence="7">
    <name type="scientific">Acerihabitans sp. KWT182</name>
    <dbReference type="NCBI Taxonomy" id="3157919"/>
    <lineage>
        <taxon>Bacteria</taxon>
        <taxon>Pseudomonadati</taxon>
        <taxon>Pseudomonadota</taxon>
        <taxon>Gammaproteobacteria</taxon>
        <taxon>Enterobacterales</taxon>
        <taxon>Pectobacteriaceae</taxon>
        <taxon>Acerihabitans</taxon>
    </lineage>
</organism>
<dbReference type="PIRSF" id="PIRSF003093">
    <property type="entry name" value="SulA"/>
    <property type="match status" value="1"/>
</dbReference>
<dbReference type="GO" id="GO:0009432">
    <property type="term" value="P:SOS response"/>
    <property type="evidence" value="ECO:0007669"/>
    <property type="project" value="UniProtKB-UniRule"/>
</dbReference>
<feature type="site" description="Essential for degradation by Lon protease" evidence="6">
    <location>
        <position position="169"/>
    </location>
</feature>
<evidence type="ECO:0000256" key="1">
    <source>
        <dbReference type="ARBA" id="ARBA00022618"/>
    </source>
</evidence>
<evidence type="ECO:0000256" key="5">
    <source>
        <dbReference type="ARBA" id="ARBA00023306"/>
    </source>
</evidence>
<name>A0AAU7QD92_9GAMM</name>
<feature type="region of interest" description="FtsZ binding" evidence="6">
    <location>
        <begin position="105"/>
        <end position="111"/>
    </location>
</feature>
<evidence type="ECO:0000256" key="3">
    <source>
        <dbReference type="ARBA" id="ARBA00023210"/>
    </source>
</evidence>
<evidence type="ECO:0000256" key="2">
    <source>
        <dbReference type="ARBA" id="ARBA00022763"/>
    </source>
</evidence>
<keyword evidence="3 6" id="KW-0717">Septation</keyword>
<dbReference type="GO" id="GO:0051782">
    <property type="term" value="P:negative regulation of cell division"/>
    <property type="evidence" value="ECO:0007669"/>
    <property type="project" value="UniProtKB-UniRule"/>
</dbReference>
<protein>
    <recommendedName>
        <fullName evidence="6">Cell division inhibitor SulA</fullName>
    </recommendedName>
</protein>